<feature type="region of interest" description="Disordered" evidence="13">
    <location>
        <begin position="263"/>
        <end position="306"/>
    </location>
</feature>
<comment type="function">
    <text evidence="10">Putative receptor whose ligand is not yet known.</text>
</comment>
<dbReference type="SUPFAM" id="SSF48508">
    <property type="entry name" value="Nuclear receptor ligand-binding domain"/>
    <property type="match status" value="1"/>
</dbReference>
<keyword evidence="3" id="KW-0863">Zinc-finger</keyword>
<dbReference type="InterPro" id="IPR001628">
    <property type="entry name" value="Znf_hrmn_rcpt"/>
</dbReference>
<dbReference type="CDD" id="cd06968">
    <property type="entry name" value="NR_DBD_ROR"/>
    <property type="match status" value="1"/>
</dbReference>
<dbReference type="Gene3D" id="1.10.565.10">
    <property type="entry name" value="Retinoid X Receptor"/>
    <property type="match status" value="1"/>
</dbReference>
<dbReference type="PROSITE" id="PS51030">
    <property type="entry name" value="NUCLEAR_REC_DBD_2"/>
    <property type="match status" value="1"/>
</dbReference>
<dbReference type="Proteomes" id="UP000790347">
    <property type="component" value="Unassembled WGS sequence"/>
</dbReference>
<feature type="compositionally biased region" description="Low complexity" evidence="13">
    <location>
        <begin position="274"/>
        <end position="299"/>
    </location>
</feature>
<dbReference type="InterPro" id="IPR001728">
    <property type="entry name" value="ThyrH_rcpt"/>
</dbReference>
<dbReference type="InterPro" id="IPR013088">
    <property type="entry name" value="Znf_NHR/GATA"/>
</dbReference>
<dbReference type="GO" id="GO:0004879">
    <property type="term" value="F:nuclear receptor activity"/>
    <property type="evidence" value="ECO:0007669"/>
    <property type="project" value="InterPro"/>
</dbReference>
<feature type="compositionally biased region" description="Low complexity" evidence="13">
    <location>
        <begin position="353"/>
        <end position="393"/>
    </location>
</feature>
<keyword evidence="9" id="KW-0539">Nucleus</keyword>
<dbReference type="PRINTS" id="PR00546">
    <property type="entry name" value="THYROIDHORMR"/>
</dbReference>
<feature type="domain" description="Nuclear receptor" evidence="14">
    <location>
        <begin position="110"/>
        <end position="185"/>
    </location>
</feature>
<feature type="compositionally biased region" description="Low complexity" evidence="13">
    <location>
        <begin position="219"/>
        <end position="235"/>
    </location>
</feature>
<dbReference type="EMBL" id="ASGP02000005">
    <property type="protein sequence ID" value="KAH9506849.1"/>
    <property type="molecule type" value="Genomic_DNA"/>
</dbReference>
<dbReference type="GO" id="GO:0005634">
    <property type="term" value="C:nucleus"/>
    <property type="evidence" value="ECO:0007669"/>
    <property type="project" value="UniProtKB-SubCell"/>
</dbReference>
<evidence type="ECO:0000256" key="7">
    <source>
        <dbReference type="ARBA" id="ARBA00023163"/>
    </source>
</evidence>
<keyword evidence="5" id="KW-0805">Transcription regulation</keyword>
<dbReference type="Pfam" id="PF00105">
    <property type="entry name" value="zf-C4"/>
    <property type="match status" value="1"/>
</dbReference>
<evidence type="ECO:0000313" key="16">
    <source>
        <dbReference type="EMBL" id="KAH9506849.1"/>
    </source>
</evidence>
<feature type="region of interest" description="Disordered" evidence="13">
    <location>
        <begin position="447"/>
        <end position="467"/>
    </location>
</feature>
<keyword evidence="17" id="KW-1185">Reference proteome</keyword>
<dbReference type="GO" id="GO:0008270">
    <property type="term" value="F:zinc ion binding"/>
    <property type="evidence" value="ECO:0007669"/>
    <property type="project" value="UniProtKB-KW"/>
</dbReference>
<dbReference type="PANTHER" id="PTHR45805:SF2">
    <property type="entry name" value="NUCLEAR HORMONE RECEPTOR HR3-RELATED"/>
    <property type="match status" value="1"/>
</dbReference>
<sequence>MHLLQLLTPPDSYILPDTSSPGLHTTMSSWTTGFTTKVEIAQPQPSSGSIKVLDREIRQQNDCFSHHHNDEDDKNVDYRSLSTQQTTTTTTFDPDSTHSLMIPIKTQIEIIPCKVCGDKSSGVHYGVITCEGCKGFFRRSQSSVVNYQCPRQKNCIVDRVNRNRCQYCRLQKCLALGMSRDAVKFGRMSKKQREKVEDEVRFHRAQLVRPGSGGGGGHSQHPSSQQSTINKNQQQQPPPTMIQTGGGNGQSICGMTQIVTASTTTSPNGGQVLTGLNGSSNNNNNNGPLITNIGQQQQQQPPPPSITALHGQLNNVSAATATNGNGGCSTQQTNTSVVVAAVASSTQFVQRQQQQQLKQETSPDSSVLEQQPPQQPSSSSQHVSYSSSTSSASLTNGYSTYPNGDLSGTGNIGHNSPGTTTTTTTTLYHAQDNKPYTLYAAYTTSGGGGGGSNGTQHSTSQQQQQQAANNNNIFDIIPSSTDFVDSTTTQFGELKPITATATTQNNNNNNNCQTTTTTNDPTATSSSSAAATTTMSPDTNCGGGSSLHPLNSTITTTMIGSPINDCSGGGGGGGGGGSSTTTIQQNQNNCLVTLTANHSHLGSFIDHYPSFNAVFGPINSAATTTANNNSAAAANVSGNSSIVAAGSTIIDGGGGGGGGYNFSIQHPHNPLELLTKTVADAHSRTCLLTTEQIIDCKRKPMDLSRVFEFKNLSHDQQWLRCADKLTDMIQQIIEFAKMIPGFMKLSQDDQIVLLKAGSFELCCLRMSRYYDLNTKQVVFNGGLMPIDAFLSQADITESKLISQAFQFAEHLADLKMTEAELALFSAYVLISPDRPGLKGILEIQRLNQAIMKALRNELNRTHKNTFFIKGDVTIIDIIIAKSGQLRELSILHMDALNKFRRQSSHLIFPALHKELFSIDQPDQQIV</sequence>
<evidence type="ECO:0000256" key="10">
    <source>
        <dbReference type="ARBA" id="ARBA00055215"/>
    </source>
</evidence>
<dbReference type="SUPFAM" id="SSF57716">
    <property type="entry name" value="Glucocorticoid receptor-like (DNA-binding domain)"/>
    <property type="match status" value="1"/>
</dbReference>
<evidence type="ECO:0000259" key="14">
    <source>
        <dbReference type="PROSITE" id="PS51030"/>
    </source>
</evidence>
<dbReference type="Pfam" id="PF00104">
    <property type="entry name" value="Hormone_recep"/>
    <property type="match status" value="1"/>
</dbReference>
<keyword evidence="8" id="KW-0675">Receptor</keyword>
<evidence type="ECO:0000256" key="13">
    <source>
        <dbReference type="SAM" id="MobiDB-lite"/>
    </source>
</evidence>
<evidence type="ECO:0000313" key="17">
    <source>
        <dbReference type="Proteomes" id="UP000790347"/>
    </source>
</evidence>
<dbReference type="SMART" id="SM00399">
    <property type="entry name" value="ZnF_C4"/>
    <property type="match status" value="1"/>
</dbReference>
<feature type="region of interest" description="Disordered" evidence="13">
    <location>
        <begin position="499"/>
        <end position="545"/>
    </location>
</feature>
<dbReference type="InterPro" id="IPR000536">
    <property type="entry name" value="Nucl_hrmn_rcpt_lig-bd"/>
</dbReference>
<dbReference type="PANTHER" id="PTHR45805">
    <property type="entry name" value="NUCLEAR HORMONE RECEPTOR HR3-RELATED"/>
    <property type="match status" value="1"/>
</dbReference>
<reference evidence="16" key="2">
    <citation type="journal article" date="2022" name="Res Sq">
        <title>Comparative Genomics Reveals Insights into the Divergent Evolution of Astigmatic Mites and Household Pest Adaptations.</title>
        <authorList>
            <person name="Xiong Q."/>
            <person name="Wan A.T.-Y."/>
            <person name="Liu X.-Y."/>
            <person name="Fung C.S.-H."/>
            <person name="Xiao X."/>
            <person name="Malainual N."/>
            <person name="Hou J."/>
            <person name="Wang L."/>
            <person name="Wang M."/>
            <person name="Yang K."/>
            <person name="Cui Y."/>
            <person name="Leung E."/>
            <person name="Nong W."/>
            <person name="Shin S.-K."/>
            <person name="Au S."/>
            <person name="Jeong K.Y."/>
            <person name="Chew F.T."/>
            <person name="Hui J."/>
            <person name="Leung T.F."/>
            <person name="Tungtrongchitr A."/>
            <person name="Zhong N."/>
            <person name="Liu Z."/>
            <person name="Tsui S."/>
        </authorList>
    </citation>
    <scope>NUCLEOTIDE SEQUENCE</scope>
    <source>
        <strain evidence="16">Derf</strain>
        <tissue evidence="16">Whole organism</tissue>
    </source>
</reference>
<feature type="region of interest" description="Disordered" evidence="13">
    <location>
        <begin position="207"/>
        <end position="249"/>
    </location>
</feature>
<evidence type="ECO:0000256" key="4">
    <source>
        <dbReference type="ARBA" id="ARBA00022833"/>
    </source>
</evidence>
<proteinExistence type="predicted"/>
<reference evidence="16" key="1">
    <citation type="submission" date="2013-05" db="EMBL/GenBank/DDBJ databases">
        <authorList>
            <person name="Yim A.K.Y."/>
            <person name="Chan T.F."/>
            <person name="Ji K.M."/>
            <person name="Liu X.Y."/>
            <person name="Zhou J.W."/>
            <person name="Li R.Q."/>
            <person name="Yang K.Y."/>
            <person name="Li J."/>
            <person name="Li M."/>
            <person name="Law P.T.W."/>
            <person name="Wu Y.L."/>
            <person name="Cai Z.L."/>
            <person name="Qin H."/>
            <person name="Bao Y."/>
            <person name="Leung R.K.K."/>
            <person name="Ng P.K.S."/>
            <person name="Zou J."/>
            <person name="Zhong X.J."/>
            <person name="Ran P.X."/>
            <person name="Zhong N.S."/>
            <person name="Liu Z.G."/>
            <person name="Tsui S.K.W."/>
        </authorList>
    </citation>
    <scope>NUCLEOTIDE SEQUENCE</scope>
    <source>
        <strain evidence="16">Derf</strain>
        <tissue evidence="16">Whole organism</tissue>
    </source>
</reference>
<dbReference type="Gene3D" id="3.30.50.10">
    <property type="entry name" value="Erythroid Transcription Factor GATA-1, subunit A"/>
    <property type="match status" value="1"/>
</dbReference>
<organism evidence="16 17">
    <name type="scientific">Dermatophagoides farinae</name>
    <name type="common">American house dust mite</name>
    <dbReference type="NCBI Taxonomy" id="6954"/>
    <lineage>
        <taxon>Eukaryota</taxon>
        <taxon>Metazoa</taxon>
        <taxon>Ecdysozoa</taxon>
        <taxon>Arthropoda</taxon>
        <taxon>Chelicerata</taxon>
        <taxon>Arachnida</taxon>
        <taxon>Acari</taxon>
        <taxon>Acariformes</taxon>
        <taxon>Sarcoptiformes</taxon>
        <taxon>Astigmata</taxon>
        <taxon>Psoroptidia</taxon>
        <taxon>Analgoidea</taxon>
        <taxon>Pyroglyphidae</taxon>
        <taxon>Dermatophagoidinae</taxon>
        <taxon>Dermatophagoides</taxon>
    </lineage>
</organism>
<keyword evidence="2" id="KW-0479">Metal-binding</keyword>
<evidence type="ECO:0000256" key="6">
    <source>
        <dbReference type="ARBA" id="ARBA00023125"/>
    </source>
</evidence>
<feature type="region of interest" description="Disordered" evidence="13">
    <location>
        <begin position="353"/>
        <end position="424"/>
    </location>
</feature>
<feature type="compositionally biased region" description="Low complexity" evidence="13">
    <location>
        <begin position="454"/>
        <end position="467"/>
    </location>
</feature>
<accession>A0A922HV80</accession>
<dbReference type="SMART" id="SM00430">
    <property type="entry name" value="HOLI"/>
    <property type="match status" value="1"/>
</dbReference>
<evidence type="ECO:0000256" key="12">
    <source>
        <dbReference type="ARBA" id="ARBA00077334"/>
    </source>
</evidence>
<dbReference type="FunFam" id="3.30.50.10:FF:000003">
    <property type="entry name" value="Nuclear orphan receptor ROR-beta"/>
    <property type="match status" value="1"/>
</dbReference>
<name>A0A922HV80_DERFA</name>
<dbReference type="GO" id="GO:0000978">
    <property type="term" value="F:RNA polymerase II cis-regulatory region sequence-specific DNA binding"/>
    <property type="evidence" value="ECO:0007669"/>
    <property type="project" value="TreeGrafter"/>
</dbReference>
<keyword evidence="4" id="KW-0862">Zinc</keyword>
<dbReference type="InterPro" id="IPR035500">
    <property type="entry name" value="NHR-like_dom_sf"/>
</dbReference>
<evidence type="ECO:0000256" key="9">
    <source>
        <dbReference type="ARBA" id="ARBA00023242"/>
    </source>
</evidence>
<evidence type="ECO:0000256" key="11">
    <source>
        <dbReference type="ARBA" id="ARBA00072676"/>
    </source>
</evidence>
<gene>
    <name evidence="16" type="ORF">DERF_011561</name>
</gene>
<protein>
    <recommendedName>
        <fullName evidence="11">Probable nuclear hormone receptor HR3</fullName>
    </recommendedName>
    <alternativeName>
        <fullName evidence="12">Nuclear receptor subfamily 1 group F member 4</fullName>
    </alternativeName>
</protein>
<evidence type="ECO:0000256" key="3">
    <source>
        <dbReference type="ARBA" id="ARBA00022771"/>
    </source>
</evidence>
<keyword evidence="7" id="KW-0804">Transcription</keyword>
<dbReference type="InterPro" id="IPR044101">
    <property type="entry name" value="NR_DBD_ROR"/>
</dbReference>
<dbReference type="PROSITE" id="PS51843">
    <property type="entry name" value="NR_LBD"/>
    <property type="match status" value="1"/>
</dbReference>
<keyword evidence="6" id="KW-0238">DNA-binding</keyword>
<feature type="domain" description="NR LBD" evidence="15">
    <location>
        <begin position="670"/>
        <end position="918"/>
    </location>
</feature>
<feature type="compositionally biased region" description="Polar residues" evidence="13">
    <location>
        <begin position="394"/>
        <end position="418"/>
    </location>
</feature>
<evidence type="ECO:0000256" key="2">
    <source>
        <dbReference type="ARBA" id="ARBA00022723"/>
    </source>
</evidence>
<dbReference type="PROSITE" id="PS00031">
    <property type="entry name" value="NUCLEAR_REC_DBD_1"/>
    <property type="match status" value="1"/>
</dbReference>
<evidence type="ECO:0000259" key="15">
    <source>
        <dbReference type="PROSITE" id="PS51843"/>
    </source>
</evidence>
<comment type="subcellular location">
    <subcellularLocation>
        <location evidence="1">Nucleus</location>
    </subcellularLocation>
</comment>
<evidence type="ECO:0000256" key="5">
    <source>
        <dbReference type="ARBA" id="ARBA00023015"/>
    </source>
</evidence>
<evidence type="ECO:0000256" key="1">
    <source>
        <dbReference type="ARBA" id="ARBA00004123"/>
    </source>
</evidence>
<dbReference type="AlphaFoldDB" id="A0A922HV80"/>
<evidence type="ECO:0000256" key="8">
    <source>
        <dbReference type="ARBA" id="ARBA00023170"/>
    </source>
</evidence>
<feature type="compositionally biased region" description="Low complexity" evidence="13">
    <location>
        <begin position="499"/>
        <end position="539"/>
    </location>
</feature>
<dbReference type="PRINTS" id="PR00047">
    <property type="entry name" value="STROIDFINGER"/>
</dbReference>
<comment type="caution">
    <text evidence="16">The sequence shown here is derived from an EMBL/GenBank/DDBJ whole genome shotgun (WGS) entry which is preliminary data.</text>
</comment>